<evidence type="ECO:0000259" key="1">
    <source>
        <dbReference type="PROSITE" id="PS50011"/>
    </source>
</evidence>
<dbReference type="GO" id="GO:0005524">
    <property type="term" value="F:ATP binding"/>
    <property type="evidence" value="ECO:0007669"/>
    <property type="project" value="InterPro"/>
</dbReference>
<accession>A0AAI9T925</accession>
<dbReference type="PROSITE" id="PS50011">
    <property type="entry name" value="PROTEIN_KINASE_DOM"/>
    <property type="match status" value="1"/>
</dbReference>
<dbReference type="EMBL" id="LACB01000543">
    <property type="protein sequence ID" value="KAJ9482556.1"/>
    <property type="molecule type" value="Genomic_DNA"/>
</dbReference>
<comment type="caution">
    <text evidence="2">The sequence shown here is derived from an EMBL/GenBank/DDBJ whole genome shotgun (WGS) entry which is preliminary data.</text>
</comment>
<organism evidence="2 3">
    <name type="scientific">Penicillium thymicola</name>
    <dbReference type="NCBI Taxonomy" id="293382"/>
    <lineage>
        <taxon>Eukaryota</taxon>
        <taxon>Fungi</taxon>
        <taxon>Dikarya</taxon>
        <taxon>Ascomycota</taxon>
        <taxon>Pezizomycotina</taxon>
        <taxon>Eurotiomycetes</taxon>
        <taxon>Eurotiomycetidae</taxon>
        <taxon>Eurotiales</taxon>
        <taxon>Aspergillaceae</taxon>
        <taxon>Penicillium</taxon>
    </lineage>
</organism>
<protein>
    <recommendedName>
        <fullName evidence="1">Protein kinase domain-containing protein</fullName>
    </recommendedName>
</protein>
<gene>
    <name evidence="2" type="ORF">VN97_g10873</name>
</gene>
<sequence>MNDITQAIAFLESLHPAHGDLRPENILIDGNKIKVTDFDNAAAFGTPFMVLPRAVAGLLGPRTEQFALGSIYYYINYGMEVYGDKTLTDVPRDRGLALRDLLQAMEFPALDCDPMIDELTHKCWHNQFPTVASLAVATNALLNKRSSGEESKAVTEEINVKLATDGGESDAGNLTGNSASKRALCRKLEEHGLFGFLRPIKPC</sequence>
<dbReference type="SUPFAM" id="SSF56112">
    <property type="entry name" value="Protein kinase-like (PK-like)"/>
    <property type="match status" value="1"/>
</dbReference>
<feature type="domain" description="Protein kinase" evidence="1">
    <location>
        <begin position="1"/>
        <end position="194"/>
    </location>
</feature>
<evidence type="ECO:0000313" key="3">
    <source>
        <dbReference type="Proteomes" id="UP001227192"/>
    </source>
</evidence>
<evidence type="ECO:0000313" key="2">
    <source>
        <dbReference type="EMBL" id="KAJ9482556.1"/>
    </source>
</evidence>
<reference evidence="2" key="1">
    <citation type="submission" date="2015-06" db="EMBL/GenBank/DDBJ databases">
        <authorList>
            <person name="Nguyen H."/>
        </authorList>
    </citation>
    <scope>NUCLEOTIDE SEQUENCE</scope>
    <source>
        <strain evidence="2">DAOM 180753</strain>
    </source>
</reference>
<dbReference type="Proteomes" id="UP001227192">
    <property type="component" value="Unassembled WGS sequence"/>
</dbReference>
<dbReference type="AlphaFoldDB" id="A0AAI9T925"/>
<reference evidence="2" key="2">
    <citation type="journal article" date="2016" name="Fungal Biol.">
        <title>Ochratoxin A production by Penicillium thymicola.</title>
        <authorList>
            <person name="Nguyen H.D.T."/>
            <person name="McMullin D.R."/>
            <person name="Ponomareva E."/>
            <person name="Riley R."/>
            <person name="Pomraning K.R."/>
            <person name="Baker S.E."/>
            <person name="Seifert K.A."/>
        </authorList>
    </citation>
    <scope>NUCLEOTIDE SEQUENCE</scope>
    <source>
        <strain evidence="2">DAOM 180753</strain>
    </source>
</reference>
<dbReference type="InterPro" id="IPR000719">
    <property type="entry name" value="Prot_kinase_dom"/>
</dbReference>
<dbReference type="InterPro" id="IPR011009">
    <property type="entry name" value="Kinase-like_dom_sf"/>
</dbReference>
<proteinExistence type="predicted"/>
<dbReference type="GO" id="GO:0004672">
    <property type="term" value="F:protein kinase activity"/>
    <property type="evidence" value="ECO:0007669"/>
    <property type="project" value="InterPro"/>
</dbReference>
<name>A0AAI9T925_PENTH</name>
<dbReference type="Gene3D" id="1.10.510.10">
    <property type="entry name" value="Transferase(Phosphotransferase) domain 1"/>
    <property type="match status" value="1"/>
</dbReference>
<keyword evidence="3" id="KW-1185">Reference proteome</keyword>